<gene>
    <name evidence="6" type="ORF">K5I29_02485</name>
</gene>
<sequence length="179" mass="20631">MKDIDTFQLCVHKFYTTAVLAFTSLPGMYITSFSAILAYFLSLKVLFAILGLLYVLDFITGCAAAMKKYRKDFGVWSFKWFSSEIFAGTIIKGVFYMLFIFFIFIINVLIYKNHIHISLLSSDPFTLVEIAIFVCMIREIWSILFENFEKLGFDFLGHIEKIASKSWKIINKVKGSANE</sequence>
<feature type="transmembrane region" description="Helical" evidence="5">
    <location>
        <begin position="14"/>
        <end position="39"/>
    </location>
</feature>
<evidence type="ECO:0000256" key="2">
    <source>
        <dbReference type="ARBA" id="ARBA00022692"/>
    </source>
</evidence>
<evidence type="ECO:0000313" key="7">
    <source>
        <dbReference type="Proteomes" id="UP001163328"/>
    </source>
</evidence>
<dbReference type="Proteomes" id="UP001163328">
    <property type="component" value="Chromosome"/>
</dbReference>
<keyword evidence="3 5" id="KW-1133">Transmembrane helix</keyword>
<keyword evidence="7" id="KW-1185">Reference proteome</keyword>
<keyword evidence="4 5" id="KW-0472">Membrane</keyword>
<dbReference type="InterPro" id="IPR006480">
    <property type="entry name" value="Phage_holin_4_1"/>
</dbReference>
<name>A0ABY6M2Z8_9FLAO</name>
<protein>
    <submittedName>
        <fullName evidence="6">Phage holin family protein</fullName>
    </submittedName>
</protein>
<keyword evidence="2 5" id="KW-0812">Transmembrane</keyword>
<feature type="transmembrane region" description="Helical" evidence="5">
    <location>
        <begin position="85"/>
        <end position="111"/>
    </location>
</feature>
<evidence type="ECO:0000313" key="6">
    <source>
        <dbReference type="EMBL" id="UYW01810.1"/>
    </source>
</evidence>
<evidence type="ECO:0000256" key="3">
    <source>
        <dbReference type="ARBA" id="ARBA00022989"/>
    </source>
</evidence>
<dbReference type="Pfam" id="PF05105">
    <property type="entry name" value="Phage_holin_4_1"/>
    <property type="match status" value="1"/>
</dbReference>
<reference evidence="6" key="1">
    <citation type="submission" date="2021-08" db="EMBL/GenBank/DDBJ databases">
        <title>Flavobacterium sp. strain CC-SYL302.</title>
        <authorList>
            <person name="Lin S.-Y."/>
            <person name="Lee T.-H."/>
            <person name="Young C.-C."/>
        </authorList>
    </citation>
    <scope>NUCLEOTIDE SEQUENCE</scope>
    <source>
        <strain evidence="6">CC-SYL302</strain>
    </source>
</reference>
<evidence type="ECO:0000256" key="1">
    <source>
        <dbReference type="ARBA" id="ARBA00004141"/>
    </source>
</evidence>
<organism evidence="6 7">
    <name type="scientific">Flavobacterium agricola</name>
    <dbReference type="NCBI Taxonomy" id="2870839"/>
    <lineage>
        <taxon>Bacteria</taxon>
        <taxon>Pseudomonadati</taxon>
        <taxon>Bacteroidota</taxon>
        <taxon>Flavobacteriia</taxon>
        <taxon>Flavobacteriales</taxon>
        <taxon>Flavobacteriaceae</taxon>
        <taxon>Flavobacterium</taxon>
    </lineage>
</organism>
<evidence type="ECO:0000256" key="4">
    <source>
        <dbReference type="ARBA" id="ARBA00023136"/>
    </source>
</evidence>
<accession>A0ABY6M2Z8</accession>
<evidence type="ECO:0000256" key="5">
    <source>
        <dbReference type="SAM" id="Phobius"/>
    </source>
</evidence>
<dbReference type="EMBL" id="CP081495">
    <property type="protein sequence ID" value="UYW01810.1"/>
    <property type="molecule type" value="Genomic_DNA"/>
</dbReference>
<proteinExistence type="predicted"/>
<dbReference type="RefSeq" id="WP_264434284.1">
    <property type="nucleotide sequence ID" value="NZ_CP081495.1"/>
</dbReference>
<comment type="subcellular location">
    <subcellularLocation>
        <location evidence="1">Membrane</location>
        <topology evidence="1">Multi-pass membrane protein</topology>
    </subcellularLocation>
</comment>
<feature type="transmembrane region" description="Helical" evidence="5">
    <location>
        <begin position="45"/>
        <end position="65"/>
    </location>
</feature>